<keyword evidence="6" id="KW-0249">Electron transport</keyword>
<evidence type="ECO:0000256" key="5">
    <source>
        <dbReference type="ARBA" id="ARBA00022792"/>
    </source>
</evidence>
<evidence type="ECO:0000256" key="4">
    <source>
        <dbReference type="ARBA" id="ARBA00022660"/>
    </source>
</evidence>
<keyword evidence="8" id="KW-0472">Membrane</keyword>
<keyword evidence="4" id="KW-0679">Respiratory chain</keyword>
<evidence type="ECO:0000256" key="1">
    <source>
        <dbReference type="ARBA" id="ARBA00004443"/>
    </source>
</evidence>
<dbReference type="AlphaFoldDB" id="A0A5B0QDG4"/>
<dbReference type="InterPro" id="IPR006806">
    <property type="entry name" value="NDUFA5"/>
</dbReference>
<accession>A0A5B0QDG4</accession>
<evidence type="ECO:0000256" key="2">
    <source>
        <dbReference type="ARBA" id="ARBA00010261"/>
    </source>
</evidence>
<evidence type="ECO:0000256" key="7">
    <source>
        <dbReference type="ARBA" id="ARBA00023128"/>
    </source>
</evidence>
<dbReference type="Proteomes" id="UP000324748">
    <property type="component" value="Unassembled WGS sequence"/>
</dbReference>
<keyword evidence="5" id="KW-0999">Mitochondrion inner membrane</keyword>
<dbReference type="PANTHER" id="PTHR12653:SF0">
    <property type="entry name" value="NADH DEHYDROGENASE [UBIQUINONE] 1 ALPHA SUBCOMPLEX SUBUNIT 5"/>
    <property type="match status" value="1"/>
</dbReference>
<dbReference type="GO" id="GO:0005743">
    <property type="term" value="C:mitochondrial inner membrane"/>
    <property type="evidence" value="ECO:0007669"/>
    <property type="project" value="UniProtKB-SubCell"/>
</dbReference>
<evidence type="ECO:0000256" key="6">
    <source>
        <dbReference type="ARBA" id="ARBA00022982"/>
    </source>
</evidence>
<dbReference type="OrthoDB" id="286811at2759"/>
<feature type="coiled-coil region" evidence="9">
    <location>
        <begin position="175"/>
        <end position="211"/>
    </location>
</feature>
<comment type="subcellular location">
    <subcellularLocation>
        <location evidence="1">Mitochondrion inner membrane</location>
        <topology evidence="1">Peripheral membrane protein</topology>
        <orientation evidence="1">Matrix side</orientation>
    </subcellularLocation>
</comment>
<evidence type="ECO:0000313" key="11">
    <source>
        <dbReference type="Proteomes" id="UP000324748"/>
    </source>
</evidence>
<keyword evidence="3" id="KW-0813">Transport</keyword>
<comment type="similarity">
    <text evidence="2">Belongs to the complex I NDUFA5 subunit family.</text>
</comment>
<evidence type="ECO:0000256" key="8">
    <source>
        <dbReference type="ARBA" id="ARBA00023136"/>
    </source>
</evidence>
<dbReference type="Pfam" id="PF04716">
    <property type="entry name" value="ETC_C1_NDUFA5"/>
    <property type="match status" value="1"/>
</dbReference>
<dbReference type="PANTHER" id="PTHR12653">
    <property type="entry name" value="NADH-UBIQUINONE OXIDOREDUCTASE 13 KD-B SUBUNIT"/>
    <property type="match status" value="1"/>
</dbReference>
<comment type="caution">
    <text evidence="10">The sequence shown here is derived from an EMBL/GenBank/DDBJ whole genome shotgun (WGS) entry which is preliminary data.</text>
</comment>
<evidence type="ECO:0000256" key="9">
    <source>
        <dbReference type="SAM" id="Coils"/>
    </source>
</evidence>
<organism evidence="10 11">
    <name type="scientific">Puccinia graminis f. sp. tritici</name>
    <dbReference type="NCBI Taxonomy" id="56615"/>
    <lineage>
        <taxon>Eukaryota</taxon>
        <taxon>Fungi</taxon>
        <taxon>Dikarya</taxon>
        <taxon>Basidiomycota</taxon>
        <taxon>Pucciniomycotina</taxon>
        <taxon>Pucciniomycetes</taxon>
        <taxon>Pucciniales</taxon>
        <taxon>Pucciniaceae</taxon>
        <taxon>Puccinia</taxon>
    </lineage>
</organism>
<keyword evidence="11" id="KW-1185">Reference proteome</keyword>
<protein>
    <submittedName>
        <fullName evidence="10">Uncharacterized protein</fullName>
    </submittedName>
</protein>
<dbReference type="GO" id="GO:0022904">
    <property type="term" value="P:respiratory electron transport chain"/>
    <property type="evidence" value="ECO:0007669"/>
    <property type="project" value="InterPro"/>
</dbReference>
<reference evidence="10 11" key="1">
    <citation type="submission" date="2019-05" db="EMBL/GenBank/DDBJ databases">
        <title>Emergence of the Ug99 lineage of the wheat stem rust pathogen through somatic hybridization.</title>
        <authorList>
            <person name="Li F."/>
            <person name="Upadhyaya N.M."/>
            <person name="Sperschneider J."/>
            <person name="Matny O."/>
            <person name="Nguyen-Phuc H."/>
            <person name="Mago R."/>
            <person name="Raley C."/>
            <person name="Miller M.E."/>
            <person name="Silverstein K.A.T."/>
            <person name="Henningsen E."/>
            <person name="Hirsch C.D."/>
            <person name="Visser B."/>
            <person name="Pretorius Z.A."/>
            <person name="Steffenson B.J."/>
            <person name="Schwessinger B."/>
            <person name="Dodds P.N."/>
            <person name="Figueroa M."/>
        </authorList>
    </citation>
    <scope>NUCLEOTIDE SEQUENCE [LARGE SCALE GENOMIC DNA]</scope>
    <source>
        <strain evidence="10">21-0</strain>
    </source>
</reference>
<proteinExistence type="inferred from homology"/>
<evidence type="ECO:0000313" key="10">
    <source>
        <dbReference type="EMBL" id="KAA1111054.1"/>
    </source>
</evidence>
<keyword evidence="9" id="KW-0175">Coiled coil</keyword>
<sequence length="278" mass="30715">MPFSLSTAARRSRSLISASSQSSSGSHLLHHSSTLIRAKYASSVSQSPPAFEVPKTEREVADMLAKAGSNEERKRIFDALKGVQEVAAKVPPKARGPAGVHLIPIGRTKLTTNQTGVDVHHSPFESLSKTYQDTLKALEKIPASTVYRQAVHSTTRNNLEIIKKYLSAAVPGETADAVEQRVKAAENELGVEMIEKAIEQAEDEHQLVLKMIEYKASVSQIHSSYFLLPLSLSLQTLEDPLMTSPFSRFRSWQELEEKPAPGQWDYFEIPASTSYPKN</sequence>
<name>A0A5B0QDG4_PUCGR</name>
<evidence type="ECO:0000256" key="3">
    <source>
        <dbReference type="ARBA" id="ARBA00022448"/>
    </source>
</evidence>
<keyword evidence="7" id="KW-0496">Mitochondrion</keyword>
<dbReference type="EMBL" id="VSWC01000027">
    <property type="protein sequence ID" value="KAA1111054.1"/>
    <property type="molecule type" value="Genomic_DNA"/>
</dbReference>
<gene>
    <name evidence="10" type="ORF">PGT21_036062</name>
</gene>